<protein>
    <recommendedName>
        <fullName evidence="6">Phosphate transporter</fullName>
    </recommendedName>
</protein>
<organism evidence="8 9">
    <name type="scientific">Mycobacterium decipiens</name>
    <dbReference type="NCBI Taxonomy" id="1430326"/>
    <lineage>
        <taxon>Bacteria</taxon>
        <taxon>Bacillati</taxon>
        <taxon>Actinomycetota</taxon>
        <taxon>Actinomycetes</taxon>
        <taxon>Mycobacteriales</taxon>
        <taxon>Mycobacteriaceae</taxon>
        <taxon>Mycobacterium</taxon>
    </lineage>
</organism>
<reference evidence="8 9" key="1">
    <citation type="submission" date="2017-04" db="EMBL/GenBank/DDBJ databases">
        <title>The new phylogeny of genus Mycobacterium.</title>
        <authorList>
            <person name="Tortoli E."/>
            <person name="Trovato A."/>
            <person name="Cirillo D.M."/>
        </authorList>
    </citation>
    <scope>NUCLEOTIDE SEQUENCE [LARGE SCALE GENOMIC DNA]</scope>
    <source>
        <strain evidence="8 9">TBL 1200985</strain>
    </source>
</reference>
<dbReference type="InterPro" id="IPR001204">
    <property type="entry name" value="Phos_transporter"/>
</dbReference>
<dbReference type="STRING" id="1430326.B8W66_03185"/>
<dbReference type="GO" id="GO:0005315">
    <property type="term" value="F:phosphate transmembrane transporter activity"/>
    <property type="evidence" value="ECO:0007669"/>
    <property type="project" value="InterPro"/>
</dbReference>
<keyword evidence="2 6" id="KW-0813">Transport</keyword>
<comment type="subcellular location">
    <subcellularLocation>
        <location evidence="1 6">Membrane</location>
        <topology evidence="1 6">Multi-pass membrane protein</topology>
    </subcellularLocation>
</comment>
<evidence type="ECO:0000256" key="1">
    <source>
        <dbReference type="ARBA" id="ARBA00004141"/>
    </source>
</evidence>
<evidence type="ECO:0000313" key="8">
    <source>
        <dbReference type="EMBL" id="OSC42566.1"/>
    </source>
</evidence>
<evidence type="ECO:0000256" key="5">
    <source>
        <dbReference type="ARBA" id="ARBA00023136"/>
    </source>
</evidence>
<evidence type="ECO:0000256" key="6">
    <source>
        <dbReference type="RuleBase" id="RU363058"/>
    </source>
</evidence>
<feature type="transmembrane region" description="Helical" evidence="6">
    <location>
        <begin position="335"/>
        <end position="354"/>
    </location>
</feature>
<keyword evidence="5 6" id="KW-0472">Membrane</keyword>
<evidence type="ECO:0000256" key="2">
    <source>
        <dbReference type="ARBA" id="ARBA00022448"/>
    </source>
</evidence>
<keyword evidence="3 6" id="KW-0812">Transmembrane</keyword>
<evidence type="ECO:0000256" key="3">
    <source>
        <dbReference type="ARBA" id="ARBA00022692"/>
    </source>
</evidence>
<sequence>MNLQLFLLLIVVVTALAFDFTNGFHDTGNAMATSIASGALAPKAAVTMSAVLNLIGAFLSTAVAATIAKGLIDANLVTLELVFAGLVGGIVWNLLTWLLGIPSSSSHALVGGIVGATIAAVGLRGVIWAGVVSKVIVPAILAALLATLVGAVGTWLVYRITRGVAERRTEGGFRRGQIGSAALVSLAHGTNDAQKTMGVIFLALMSYGAVSTTASVPPLWVVVSCAVAMAAGTYLGGWRIIRTLGKGLVEIKPPQGMAAESSSAAVILLSAHFGYALSTTQVATGSVLGSGVGKPGAEVRWSVAGRMAVAWLVTLPLAGLVGALTYWLVHLIGGYPGAILGFSLLVAVSTAIYLRSRRATIDHKNVNADWEGSLTAGLESAKRPPGRRSQVPPPPAPPAGSNGHRAEFGADGAITTAGNAP</sequence>
<dbReference type="GO" id="GO:0035435">
    <property type="term" value="P:phosphate ion transmembrane transport"/>
    <property type="evidence" value="ECO:0007669"/>
    <property type="project" value="TreeGrafter"/>
</dbReference>
<comment type="similarity">
    <text evidence="6">Belongs to the inorganic phosphate transporter (PiT) (TC 2.A.20) family.</text>
</comment>
<feature type="transmembrane region" description="Helical" evidence="6">
    <location>
        <begin position="308"/>
        <end position="329"/>
    </location>
</feature>
<dbReference type="PANTHER" id="PTHR11101">
    <property type="entry name" value="PHOSPHATE TRANSPORTER"/>
    <property type="match status" value="1"/>
</dbReference>
<feature type="transmembrane region" description="Helical" evidence="6">
    <location>
        <begin position="81"/>
        <end position="101"/>
    </location>
</feature>
<keyword evidence="9" id="KW-1185">Reference proteome</keyword>
<proteinExistence type="inferred from homology"/>
<dbReference type="Proteomes" id="UP000193247">
    <property type="component" value="Unassembled WGS sequence"/>
</dbReference>
<name>A0A1X2LZ44_9MYCO</name>
<evidence type="ECO:0000256" key="4">
    <source>
        <dbReference type="ARBA" id="ARBA00022989"/>
    </source>
</evidence>
<gene>
    <name evidence="8" type="ORF">B8W66_03185</name>
</gene>
<keyword evidence="4 6" id="KW-1133">Transmembrane helix</keyword>
<feature type="region of interest" description="Disordered" evidence="7">
    <location>
        <begin position="378"/>
        <end position="421"/>
    </location>
</feature>
<dbReference type="OrthoDB" id="9779554at2"/>
<accession>A0A1X2LZ44</accession>
<evidence type="ECO:0000313" key="9">
    <source>
        <dbReference type="Proteomes" id="UP000193247"/>
    </source>
</evidence>
<evidence type="ECO:0000256" key="7">
    <source>
        <dbReference type="SAM" id="MobiDB-lite"/>
    </source>
</evidence>
<feature type="transmembrane region" description="Helical" evidence="6">
    <location>
        <begin position="220"/>
        <end position="241"/>
    </location>
</feature>
<dbReference type="EMBL" id="NCXP01000002">
    <property type="protein sequence ID" value="OSC42566.1"/>
    <property type="molecule type" value="Genomic_DNA"/>
</dbReference>
<feature type="transmembrane region" description="Helical" evidence="6">
    <location>
        <begin position="135"/>
        <end position="158"/>
    </location>
</feature>
<dbReference type="AlphaFoldDB" id="A0A1X2LZ44"/>
<comment type="caution">
    <text evidence="8">The sequence shown here is derived from an EMBL/GenBank/DDBJ whole genome shotgun (WGS) entry which is preliminary data.</text>
</comment>
<dbReference type="Pfam" id="PF01384">
    <property type="entry name" value="PHO4"/>
    <property type="match status" value="2"/>
</dbReference>
<keyword evidence="6" id="KW-0592">Phosphate transport</keyword>
<dbReference type="GO" id="GO:0016020">
    <property type="term" value="C:membrane"/>
    <property type="evidence" value="ECO:0007669"/>
    <property type="project" value="UniProtKB-SubCell"/>
</dbReference>
<dbReference type="PANTHER" id="PTHR11101:SF54">
    <property type="entry name" value="LOW-AFFINITY INORGANIC PHOSPHATE TRANSPORTER-RELATED"/>
    <property type="match status" value="1"/>
</dbReference>
<feature type="transmembrane region" description="Helical" evidence="6">
    <location>
        <begin position="108"/>
        <end position="129"/>
    </location>
</feature>
<dbReference type="RefSeq" id="WP_085323577.1">
    <property type="nucleotide sequence ID" value="NZ_NCXP01000002.1"/>
</dbReference>